<dbReference type="Proteomes" id="UP000092544">
    <property type="component" value="Unassembled WGS sequence"/>
</dbReference>
<dbReference type="EC" id="1.1.1.31" evidence="6"/>
<dbReference type="SUPFAM" id="SSF48179">
    <property type="entry name" value="6-phosphogluconate dehydrogenase C-terminal domain-like"/>
    <property type="match status" value="1"/>
</dbReference>
<evidence type="ECO:0000256" key="1">
    <source>
        <dbReference type="ARBA" id="ARBA00023002"/>
    </source>
</evidence>
<sequence>MTKAFITGIQNMTNTIGVIGLGNMGRNMAATLVKKSFTVIGFDLSETACKQAAEQGVIAATHLSTLTEQCNIIILSLPKAEHVEAVCLGDNGLIHVVSPRTTIIDTTTSVPETSRMVAAEFSKQNIAFLDAPVSGGPAGAATGTMSMVIGGEMEAYKQVLPVLEAMSSVRVHVGDVGAGNIAKIANNMLAAAHLITTAEALTLAEKAGVDPEKVLEAINAGSGRSGASQAMFPTWVMTKAYDSGFTMGLMRKDVGLAKTLAQSLNLTLPMAMQTAALWEDSAQKLADSDDFCCIAQCTNPLLFGKEDEV</sequence>
<accession>A0A1A8T373</accession>
<evidence type="ECO:0000313" key="7">
    <source>
        <dbReference type="Proteomes" id="UP000092544"/>
    </source>
</evidence>
<dbReference type="PANTHER" id="PTHR22981:SF7">
    <property type="entry name" value="3-HYDROXYISOBUTYRATE DEHYDROGENASE, MITOCHONDRIAL"/>
    <property type="match status" value="1"/>
</dbReference>
<dbReference type="GO" id="GO:0051287">
    <property type="term" value="F:NAD binding"/>
    <property type="evidence" value="ECO:0007669"/>
    <property type="project" value="InterPro"/>
</dbReference>
<dbReference type="SUPFAM" id="SSF51735">
    <property type="entry name" value="NAD(P)-binding Rossmann-fold domains"/>
    <property type="match status" value="1"/>
</dbReference>
<dbReference type="GO" id="GO:0050661">
    <property type="term" value="F:NADP binding"/>
    <property type="evidence" value="ECO:0007669"/>
    <property type="project" value="InterPro"/>
</dbReference>
<dbReference type="InterPro" id="IPR006115">
    <property type="entry name" value="6PGDH_NADP-bd"/>
</dbReference>
<dbReference type="Gene3D" id="3.40.50.720">
    <property type="entry name" value="NAD(P)-binding Rossmann-like Domain"/>
    <property type="match status" value="1"/>
</dbReference>
<name>A0A1A8T373_9GAMM</name>
<feature type="active site" evidence="3">
    <location>
        <position position="183"/>
    </location>
</feature>
<dbReference type="Gene3D" id="1.10.1040.10">
    <property type="entry name" value="N-(1-d-carboxylethyl)-l-norvaline Dehydrogenase, domain 2"/>
    <property type="match status" value="1"/>
</dbReference>
<evidence type="ECO:0000259" key="5">
    <source>
        <dbReference type="Pfam" id="PF14833"/>
    </source>
</evidence>
<dbReference type="STRING" id="1792290.MSP8886_00396"/>
<dbReference type="InterPro" id="IPR015815">
    <property type="entry name" value="HIBADH-related"/>
</dbReference>
<protein>
    <submittedName>
        <fullName evidence="6">3-hydroxyisobutyrate dehydrogenase</fullName>
        <ecNumber evidence="6">1.1.1.31</ecNumber>
    </submittedName>
</protein>
<dbReference type="InterPro" id="IPR008927">
    <property type="entry name" value="6-PGluconate_DH-like_C_sf"/>
</dbReference>
<keyword evidence="2" id="KW-0520">NAD</keyword>
<dbReference type="InterPro" id="IPR013328">
    <property type="entry name" value="6PGD_dom2"/>
</dbReference>
<dbReference type="InterPro" id="IPR036291">
    <property type="entry name" value="NAD(P)-bd_dom_sf"/>
</dbReference>
<reference evidence="6 7" key="1">
    <citation type="submission" date="2016-06" db="EMBL/GenBank/DDBJ databases">
        <authorList>
            <person name="Kjaerup R.B."/>
            <person name="Dalgaard T.S."/>
            <person name="Juul-Madsen H.R."/>
        </authorList>
    </citation>
    <scope>NUCLEOTIDE SEQUENCE [LARGE SCALE GENOMIC DNA]</scope>
    <source>
        <strain evidence="6 7">CECT 8886</strain>
    </source>
</reference>
<evidence type="ECO:0000259" key="4">
    <source>
        <dbReference type="Pfam" id="PF03446"/>
    </source>
</evidence>
<dbReference type="OrthoDB" id="9786703at2"/>
<feature type="domain" description="3-hydroxyisobutyrate dehydrogenase-like NAD-binding" evidence="5">
    <location>
        <begin position="177"/>
        <end position="294"/>
    </location>
</feature>
<organism evidence="6 7">
    <name type="scientific">Marinomonas spartinae</name>
    <dbReference type="NCBI Taxonomy" id="1792290"/>
    <lineage>
        <taxon>Bacteria</taxon>
        <taxon>Pseudomonadati</taxon>
        <taxon>Pseudomonadota</taxon>
        <taxon>Gammaproteobacteria</taxon>
        <taxon>Oceanospirillales</taxon>
        <taxon>Oceanospirillaceae</taxon>
        <taxon>Marinomonas</taxon>
    </lineage>
</organism>
<dbReference type="Pfam" id="PF03446">
    <property type="entry name" value="NAD_binding_2"/>
    <property type="match status" value="1"/>
</dbReference>
<gene>
    <name evidence="6" type="primary">mmsB</name>
    <name evidence="6" type="ORF">MSP8886_00396</name>
</gene>
<dbReference type="GO" id="GO:0008442">
    <property type="term" value="F:3-hydroxyisobutyrate dehydrogenase activity"/>
    <property type="evidence" value="ECO:0007669"/>
    <property type="project" value="UniProtKB-EC"/>
</dbReference>
<keyword evidence="1 6" id="KW-0560">Oxidoreductase</keyword>
<evidence type="ECO:0000313" key="6">
    <source>
        <dbReference type="EMBL" id="SBS25818.1"/>
    </source>
</evidence>
<keyword evidence="7" id="KW-1185">Reference proteome</keyword>
<dbReference type="InterPro" id="IPR029154">
    <property type="entry name" value="HIBADH-like_NADP-bd"/>
</dbReference>
<dbReference type="Pfam" id="PF14833">
    <property type="entry name" value="NAD_binding_11"/>
    <property type="match status" value="1"/>
</dbReference>
<feature type="domain" description="6-phosphogluconate dehydrogenase NADP-binding" evidence="4">
    <location>
        <begin position="15"/>
        <end position="174"/>
    </location>
</feature>
<dbReference type="PANTHER" id="PTHR22981">
    <property type="entry name" value="3-HYDROXYISOBUTYRATE DEHYDROGENASE-RELATED"/>
    <property type="match status" value="1"/>
</dbReference>
<dbReference type="EMBL" id="FLOB01000001">
    <property type="protein sequence ID" value="SBS25818.1"/>
    <property type="molecule type" value="Genomic_DNA"/>
</dbReference>
<dbReference type="AlphaFoldDB" id="A0A1A8T373"/>
<dbReference type="PIRSF" id="PIRSF000103">
    <property type="entry name" value="HIBADH"/>
    <property type="match status" value="1"/>
</dbReference>
<evidence type="ECO:0000256" key="3">
    <source>
        <dbReference type="PIRSR" id="PIRSR000103-1"/>
    </source>
</evidence>
<evidence type="ECO:0000256" key="2">
    <source>
        <dbReference type="ARBA" id="ARBA00023027"/>
    </source>
</evidence>
<proteinExistence type="predicted"/>